<dbReference type="EMBL" id="BAABCY010000086">
    <property type="protein sequence ID" value="GAA3580703.1"/>
    <property type="molecule type" value="Genomic_DNA"/>
</dbReference>
<dbReference type="Proteomes" id="UP001500954">
    <property type="component" value="Unassembled WGS sequence"/>
</dbReference>
<dbReference type="PANTHER" id="PTHR43453:SF1">
    <property type="entry name" value="TRNA_RRNA METHYLTRANSFERASE SPOU TYPE DOMAIN-CONTAINING PROTEIN"/>
    <property type="match status" value="1"/>
</dbReference>
<dbReference type="PANTHER" id="PTHR43453">
    <property type="entry name" value="RRNA METHYLASE-LIKE"/>
    <property type="match status" value="1"/>
</dbReference>
<keyword evidence="3" id="KW-0808">Transferase</keyword>
<keyword evidence="6" id="KW-0694">RNA-binding</keyword>
<evidence type="ECO:0000259" key="7">
    <source>
        <dbReference type="Pfam" id="PF00588"/>
    </source>
</evidence>
<reference evidence="9" key="1">
    <citation type="journal article" date="2019" name="Int. J. Syst. Evol. Microbiol.">
        <title>The Global Catalogue of Microorganisms (GCM) 10K type strain sequencing project: providing services to taxonomists for standard genome sequencing and annotation.</title>
        <authorList>
            <consortium name="The Broad Institute Genomics Platform"/>
            <consortium name="The Broad Institute Genome Sequencing Center for Infectious Disease"/>
            <person name="Wu L."/>
            <person name="Ma J."/>
        </authorList>
    </citation>
    <scope>NUCLEOTIDE SEQUENCE [LARGE SCALE GENOMIC DNA]</scope>
    <source>
        <strain evidence="9">JCM 17111</strain>
    </source>
</reference>
<feature type="domain" description="tRNA/rRNA methyltransferase SpoU type" evidence="7">
    <location>
        <begin position="10"/>
        <end position="114"/>
    </location>
</feature>
<keyword evidence="4" id="KW-0949">S-adenosyl-L-methionine</keyword>
<evidence type="ECO:0000256" key="1">
    <source>
        <dbReference type="ARBA" id="ARBA00022555"/>
    </source>
</evidence>
<dbReference type="InterPro" id="IPR001537">
    <property type="entry name" value="SpoU_MeTrfase"/>
</dbReference>
<dbReference type="Pfam" id="PF00588">
    <property type="entry name" value="SpoU_methylase"/>
    <property type="match status" value="1"/>
</dbReference>
<dbReference type="InterPro" id="IPR029026">
    <property type="entry name" value="tRNA_m1G_MTases_N"/>
</dbReference>
<evidence type="ECO:0000256" key="3">
    <source>
        <dbReference type="ARBA" id="ARBA00022679"/>
    </source>
</evidence>
<organism evidence="8 9">
    <name type="scientific">Snuella lapsa</name>
    <dbReference type="NCBI Taxonomy" id="870481"/>
    <lineage>
        <taxon>Bacteria</taxon>
        <taxon>Pseudomonadati</taxon>
        <taxon>Bacteroidota</taxon>
        <taxon>Flavobacteriia</taxon>
        <taxon>Flavobacteriales</taxon>
        <taxon>Flavobacteriaceae</taxon>
        <taxon>Snuella</taxon>
    </lineage>
</organism>
<dbReference type="Gene3D" id="3.40.1280.10">
    <property type="match status" value="1"/>
</dbReference>
<evidence type="ECO:0000256" key="4">
    <source>
        <dbReference type="ARBA" id="ARBA00022691"/>
    </source>
</evidence>
<evidence type="ECO:0000256" key="6">
    <source>
        <dbReference type="ARBA" id="ARBA00022884"/>
    </source>
</evidence>
<name>A0ABP6YF51_9FLAO</name>
<protein>
    <recommendedName>
        <fullName evidence="7">tRNA/rRNA methyltransferase SpoU type domain-containing protein</fullName>
    </recommendedName>
</protein>
<keyword evidence="9" id="KW-1185">Reference proteome</keyword>
<dbReference type="InterPro" id="IPR029028">
    <property type="entry name" value="Alpha/beta_knot_MTases"/>
</dbReference>
<evidence type="ECO:0000313" key="8">
    <source>
        <dbReference type="EMBL" id="GAA3580703.1"/>
    </source>
</evidence>
<dbReference type="CDD" id="cd18082">
    <property type="entry name" value="SpoU-like_family"/>
    <property type="match status" value="1"/>
</dbReference>
<dbReference type="SUPFAM" id="SSF75217">
    <property type="entry name" value="alpha/beta knot"/>
    <property type="match status" value="1"/>
</dbReference>
<accession>A0ABP6YF51</accession>
<sequence length="121" mass="13502">MLCGEDISLGRKLTKTSRSTEKFVNYTICKSTLETVIELKNNDYQIISLEITTNSTPIHNFSLSNKKPIALIVGDENFGISDSILKISDVIIHIDMFGNNSSMNVVQATNIALYEITKQLM</sequence>
<dbReference type="InterPro" id="IPR033671">
    <property type="entry name" value="TrmH"/>
</dbReference>
<keyword evidence="2" id="KW-0489">Methyltransferase</keyword>
<gene>
    <name evidence="8" type="ORF">GCM10022395_31440</name>
</gene>
<evidence type="ECO:0000256" key="2">
    <source>
        <dbReference type="ARBA" id="ARBA00022603"/>
    </source>
</evidence>
<evidence type="ECO:0000313" key="9">
    <source>
        <dbReference type="Proteomes" id="UP001500954"/>
    </source>
</evidence>
<evidence type="ECO:0000256" key="5">
    <source>
        <dbReference type="ARBA" id="ARBA00022694"/>
    </source>
</evidence>
<proteinExistence type="predicted"/>
<keyword evidence="5" id="KW-0819">tRNA processing</keyword>
<keyword evidence="1" id="KW-0820">tRNA-binding</keyword>
<comment type="caution">
    <text evidence="8">The sequence shown here is derived from an EMBL/GenBank/DDBJ whole genome shotgun (WGS) entry which is preliminary data.</text>
</comment>